<comment type="caution">
    <text evidence="1">The sequence shown here is derived from an EMBL/GenBank/DDBJ whole genome shotgun (WGS) entry which is preliminary data.</text>
</comment>
<organism evidence="1 2">
    <name type="scientific">Cupriavidus basilensis OR16</name>
    <dbReference type="NCBI Taxonomy" id="1127483"/>
    <lineage>
        <taxon>Bacteria</taxon>
        <taxon>Pseudomonadati</taxon>
        <taxon>Pseudomonadota</taxon>
        <taxon>Betaproteobacteria</taxon>
        <taxon>Burkholderiales</taxon>
        <taxon>Burkholderiaceae</taxon>
        <taxon>Cupriavidus</taxon>
    </lineage>
</organism>
<dbReference type="EMBL" id="AHJE01000237">
    <property type="protein sequence ID" value="EHP37614.1"/>
    <property type="molecule type" value="Genomic_DNA"/>
</dbReference>
<accession>H1SIN9</accession>
<dbReference type="AlphaFoldDB" id="H1SIN9"/>
<sequence length="126" mass="14141">MINQHPPSSAVMYVILSSKPGQFRTELVEGLVAVEAYDYLFYGRKTAHFVIAEIAHPVKVRVVEEFSEDADAASRPAPTINYVPSKFLDQFDTLQGARDELTRLATFGSMDITLIKRECHARHADD</sequence>
<gene>
    <name evidence="1" type="ORF">OR16_41834</name>
</gene>
<evidence type="ECO:0000313" key="2">
    <source>
        <dbReference type="Proteomes" id="UP000005808"/>
    </source>
</evidence>
<dbReference type="PATRIC" id="fig|1127483.3.peg.8282"/>
<protein>
    <submittedName>
        <fullName evidence="1">Uncharacterized protein</fullName>
    </submittedName>
</protein>
<name>H1SIN9_9BURK</name>
<reference evidence="1 2" key="1">
    <citation type="journal article" date="2012" name="J. Bacteriol.">
        <title>De Novo Genome Project of Cupriavidus basilensis OR16.</title>
        <authorList>
            <person name="Cserhati M."/>
            <person name="Kriszt B."/>
            <person name="Szoboszlay S."/>
            <person name="Toth A."/>
            <person name="Szabo I."/>
            <person name="Tancsics A."/>
            <person name="Nagy I."/>
            <person name="Horvath B."/>
            <person name="Nagy I."/>
            <person name="Kukolya J."/>
        </authorList>
    </citation>
    <scope>NUCLEOTIDE SEQUENCE [LARGE SCALE GENOMIC DNA]</scope>
    <source>
        <strain evidence="1 2">OR16</strain>
    </source>
</reference>
<proteinExistence type="predicted"/>
<evidence type="ECO:0000313" key="1">
    <source>
        <dbReference type="EMBL" id="EHP37614.1"/>
    </source>
</evidence>
<dbReference type="Proteomes" id="UP000005808">
    <property type="component" value="Unassembled WGS sequence"/>
</dbReference>